<organism evidence="2 3">
    <name type="scientific">Roseobacter fucihabitans</name>
    <dbReference type="NCBI Taxonomy" id="1537242"/>
    <lineage>
        <taxon>Bacteria</taxon>
        <taxon>Pseudomonadati</taxon>
        <taxon>Pseudomonadota</taxon>
        <taxon>Alphaproteobacteria</taxon>
        <taxon>Rhodobacterales</taxon>
        <taxon>Roseobacteraceae</taxon>
        <taxon>Roseobacter</taxon>
    </lineage>
</organism>
<gene>
    <name evidence="2" type="ORF">ROLI_029080</name>
</gene>
<evidence type="ECO:0000256" key="1">
    <source>
        <dbReference type="SAM" id="MobiDB-lite"/>
    </source>
</evidence>
<accession>A0ABZ2BVT1</accession>
<protein>
    <submittedName>
        <fullName evidence="2">Uncharacterized protein</fullName>
    </submittedName>
</protein>
<reference evidence="2 3" key="1">
    <citation type="submission" date="2015-07" db="EMBL/GenBank/DDBJ databases">
        <authorList>
            <person name="Voget S."/>
            <person name="Dogs M."/>
            <person name="Brinkhoff T.H."/>
            <person name="Daniel R."/>
        </authorList>
    </citation>
    <scope>NUCLEOTIDE SEQUENCE [LARGE SCALE GENOMIC DNA]</scope>
    <source>
        <strain evidence="2 3">B14</strain>
    </source>
</reference>
<feature type="compositionally biased region" description="Basic residues" evidence="1">
    <location>
        <begin position="78"/>
        <end position="89"/>
    </location>
</feature>
<evidence type="ECO:0000313" key="3">
    <source>
        <dbReference type="Proteomes" id="UP001318682"/>
    </source>
</evidence>
<name>A0ABZ2BVT1_9RHOB</name>
<dbReference type="Proteomes" id="UP001318682">
    <property type="component" value="Chromosome"/>
</dbReference>
<reference evidence="3" key="2">
    <citation type="submission" date="2024-01" db="EMBL/GenBank/DDBJ databases">
        <title>Roseobacter fucihabitans sp. nov., isolated from the brown alga Fucus spiralis.</title>
        <authorList>
            <person name="Hahnke S."/>
            <person name="Berger M."/>
            <person name="Schlingloff A."/>
            <person name="Athale I."/>
            <person name="Neumann-Schaal M."/>
            <person name="Adenaya A."/>
            <person name="Poehlein A."/>
            <person name="Daniel R."/>
            <person name="Pertersen J."/>
            <person name="Brinkhoff T."/>
        </authorList>
    </citation>
    <scope>NUCLEOTIDE SEQUENCE [LARGE SCALE GENOMIC DNA]</scope>
    <source>
        <strain evidence="3">B14</strain>
    </source>
</reference>
<evidence type="ECO:0000313" key="2">
    <source>
        <dbReference type="EMBL" id="WVX49813.1"/>
    </source>
</evidence>
<proteinExistence type="predicted"/>
<sequence length="104" mass="11500">MIGVFLPVKRSDGQSFAHSGNYIRKKLANSTPASNLEDAALREYPRAIAVYTIRTPSPGGQSGVKAHRLPAFLRLPRARAGSRRARDAKRHQDIQKDTTCLTRS</sequence>
<feature type="region of interest" description="Disordered" evidence="1">
    <location>
        <begin position="78"/>
        <end position="104"/>
    </location>
</feature>
<keyword evidence="3" id="KW-1185">Reference proteome</keyword>
<dbReference type="EMBL" id="CP143423">
    <property type="protein sequence ID" value="WVX49813.1"/>
    <property type="molecule type" value="Genomic_DNA"/>
</dbReference>